<dbReference type="InterPro" id="IPR009976">
    <property type="entry name" value="Sec10-like"/>
</dbReference>
<proteinExistence type="predicted"/>
<accession>A0A5J4YUJ6</accession>
<dbReference type="EMBL" id="VRMN01000005">
    <property type="protein sequence ID" value="KAA8494087.1"/>
    <property type="molecule type" value="Genomic_DNA"/>
</dbReference>
<dbReference type="Proteomes" id="UP000324585">
    <property type="component" value="Unassembled WGS sequence"/>
</dbReference>
<dbReference type="OMA" id="CASARQV"/>
<dbReference type="GO" id="GO:0006887">
    <property type="term" value="P:exocytosis"/>
    <property type="evidence" value="ECO:0007669"/>
    <property type="project" value="TreeGrafter"/>
</dbReference>
<feature type="compositionally biased region" description="Basic and acidic residues" evidence="1">
    <location>
        <begin position="1133"/>
        <end position="1148"/>
    </location>
</feature>
<dbReference type="GO" id="GO:0000145">
    <property type="term" value="C:exocyst"/>
    <property type="evidence" value="ECO:0007669"/>
    <property type="project" value="TreeGrafter"/>
</dbReference>
<evidence type="ECO:0000313" key="2">
    <source>
        <dbReference type="EMBL" id="KAA8494087.1"/>
    </source>
</evidence>
<keyword evidence="3" id="KW-1185">Reference proteome</keyword>
<protein>
    <submittedName>
        <fullName evidence="2">Uncharacterized protein</fullName>
    </submittedName>
</protein>
<comment type="caution">
    <text evidence="2">The sequence shown here is derived from an EMBL/GenBank/DDBJ whole genome shotgun (WGS) entry which is preliminary data.</text>
</comment>
<reference evidence="3" key="1">
    <citation type="journal article" date="2019" name="Nat. Commun.">
        <title>Expansion of phycobilisome linker gene families in mesophilic red algae.</title>
        <authorList>
            <person name="Lee J."/>
            <person name="Kim D."/>
            <person name="Bhattacharya D."/>
            <person name="Yoon H.S."/>
        </authorList>
    </citation>
    <scope>NUCLEOTIDE SEQUENCE [LARGE SCALE GENOMIC DNA]</scope>
    <source>
        <strain evidence="3">CCMP 1328</strain>
    </source>
</reference>
<dbReference type="PANTHER" id="PTHR12100:SF0">
    <property type="entry name" value="EXOCYST COMPLEX COMPONENT 5"/>
    <property type="match status" value="1"/>
</dbReference>
<sequence length="1168" mass="126395">MERRYSEEAFAYEPSRVGKGERRRGAAGGAAEYGIAATAAAASGGAYPYAAGSRSAANSGGGMSARLQSRVPLTRFQARDEEDAGFVSDSASQPTRAGGASARKAKASGPSNDLNHAGGPALGRAGVSVKAHSASSQHQTSRQLVFNLEDFEGADFDPLQFLRKFLNLHQSPHPAASAAVHVFPGPGGPQFGRGQSTGSSTTPRHSNPRTPISEPRSMEKSMDALLRGFSRSGSRKETFMQEDMLDDVSIQQSLESIELPLFKLLEEAKYLERVARENLNKVCVQAAREKSSLAFLTAATQVSLSRAELRASSSIEALRCVIEPVEATARDKDALELALDVLNILTESEHDLTLCRAALLVQKLRTVLVVSLRGGSVSNSSSDAESGSERSRGLEKALLRVDAWAHELKSALPEWFLDSYDDLSLDEEERMMRQRECVQASMILEGEQALYEKYLSRIPMLQEPPRTFSLLSMIGSNTSDAQITNALREVCGDIVFTVENELSFIKQVFIANPEDIVELLSRSLMERHLVGFCSSVVSTFRSEISRMSCSTSWNGELTRRYLNRVAELRITFEATRNDLTALAGSEEIILKIDNVDAMFRSSSVDLTECAELETRWLHEEAEMVYKMSMVTTMAAGGVLKKQHTRRASGSYSNYSDLLASSSTVAPAREQQAAGSAGVSLDFALPLSNPTGISSGIREKIECVEATRRVLSAVVDSLFRAGDIGLAPRDALRLCICVTDVFLSSCSNMLKAVIGMLPSSPSSARNSEVWAEGRSPVKLFARTLAQIFDSYRLMLEFFALHLSTTGLLLPEYCLRVLHKLREDMKPNEVAAQRAAMLCAQAIAARVKRIISTGLSSPPFQKQHSGSDAHALEDDPTHASSAPYLTLSEIAALASGLGSIQDDARAGSEGAGFPGPSEHFQRASAFLADQIEIISAELQGVNHSFVVTAVAVAVRDAVLEAWRSMKKRSISCASARQVVSDVVHLVGLGFDHLDARANFDVLLQAALLFLCDPADLWAMLARYPLRLMPGALLAELITLRADAHASQVLQVCTALRASDLTETTSGGSQFRQKIDVSAISMVRSSSTVAALPTSVSVSNRSKRWLGSRAGSHDWATASVQDLKSRSATDVLASLDPRRTPKTRSSERLPEFHGSPLRASAVSFLQPSDST</sequence>
<feature type="region of interest" description="Disordered" evidence="1">
    <location>
        <begin position="855"/>
        <end position="875"/>
    </location>
</feature>
<feature type="region of interest" description="Disordered" evidence="1">
    <location>
        <begin position="79"/>
        <end position="139"/>
    </location>
</feature>
<feature type="region of interest" description="Disordered" evidence="1">
    <location>
        <begin position="1"/>
        <end position="30"/>
    </location>
</feature>
<organism evidence="2 3">
    <name type="scientific">Porphyridium purpureum</name>
    <name type="common">Red alga</name>
    <name type="synonym">Porphyridium cruentum</name>
    <dbReference type="NCBI Taxonomy" id="35688"/>
    <lineage>
        <taxon>Eukaryota</taxon>
        <taxon>Rhodophyta</taxon>
        <taxon>Bangiophyceae</taxon>
        <taxon>Porphyridiales</taxon>
        <taxon>Porphyridiaceae</taxon>
        <taxon>Porphyridium</taxon>
    </lineage>
</organism>
<dbReference type="PANTHER" id="PTHR12100">
    <property type="entry name" value="SEC10"/>
    <property type="match status" value="1"/>
</dbReference>
<feature type="compositionally biased region" description="Basic and acidic residues" evidence="1">
    <location>
        <begin position="863"/>
        <end position="875"/>
    </location>
</feature>
<dbReference type="GO" id="GO:0006893">
    <property type="term" value="P:Golgi to plasma membrane transport"/>
    <property type="evidence" value="ECO:0007669"/>
    <property type="project" value="TreeGrafter"/>
</dbReference>
<evidence type="ECO:0000256" key="1">
    <source>
        <dbReference type="SAM" id="MobiDB-lite"/>
    </source>
</evidence>
<dbReference type="AlphaFoldDB" id="A0A5J4YUJ6"/>
<feature type="compositionally biased region" description="Polar residues" evidence="1">
    <location>
        <begin position="196"/>
        <end position="210"/>
    </location>
</feature>
<gene>
    <name evidence="2" type="ORF">FVE85_4062</name>
</gene>
<feature type="region of interest" description="Disordered" evidence="1">
    <location>
        <begin position="1133"/>
        <end position="1152"/>
    </location>
</feature>
<name>A0A5J4YUJ6_PORPP</name>
<evidence type="ECO:0000313" key="3">
    <source>
        <dbReference type="Proteomes" id="UP000324585"/>
    </source>
</evidence>
<feature type="region of interest" description="Disordered" evidence="1">
    <location>
        <begin position="178"/>
        <end position="219"/>
    </location>
</feature>